<dbReference type="AlphaFoldDB" id="A0A9P4TPL3"/>
<proteinExistence type="predicted"/>
<dbReference type="EMBL" id="SWKU01000002">
    <property type="protein sequence ID" value="KAF3009901.1"/>
    <property type="molecule type" value="Genomic_DNA"/>
</dbReference>
<accession>A0A9P4TPL3</accession>
<evidence type="ECO:0000313" key="1">
    <source>
        <dbReference type="EMBL" id="KAF3009901.1"/>
    </source>
</evidence>
<keyword evidence="2" id="KW-1185">Reference proteome</keyword>
<protein>
    <submittedName>
        <fullName evidence="1">Uncharacterized protein</fullName>
    </submittedName>
</protein>
<name>A0A9P4TPL3_CURKU</name>
<evidence type="ECO:0000313" key="2">
    <source>
        <dbReference type="Proteomes" id="UP000801428"/>
    </source>
</evidence>
<organism evidence="1 2">
    <name type="scientific">Curvularia kusanoi</name>
    <name type="common">Cochliobolus kusanoi</name>
    <dbReference type="NCBI Taxonomy" id="90978"/>
    <lineage>
        <taxon>Eukaryota</taxon>
        <taxon>Fungi</taxon>
        <taxon>Dikarya</taxon>
        <taxon>Ascomycota</taxon>
        <taxon>Pezizomycotina</taxon>
        <taxon>Dothideomycetes</taxon>
        <taxon>Pleosporomycetidae</taxon>
        <taxon>Pleosporales</taxon>
        <taxon>Pleosporineae</taxon>
        <taxon>Pleosporaceae</taxon>
        <taxon>Curvularia</taxon>
    </lineage>
</organism>
<dbReference type="Proteomes" id="UP000801428">
    <property type="component" value="Unassembled WGS sequence"/>
</dbReference>
<reference evidence="1" key="1">
    <citation type="submission" date="2019-04" db="EMBL/GenBank/DDBJ databases">
        <title>Sequencing of skin fungus with MAO and IRED activity.</title>
        <authorList>
            <person name="Marsaioli A.J."/>
            <person name="Bonatto J.M.C."/>
            <person name="Reis Junior O."/>
        </authorList>
    </citation>
    <scope>NUCLEOTIDE SEQUENCE</scope>
    <source>
        <strain evidence="1">30M1</strain>
    </source>
</reference>
<comment type="caution">
    <text evidence="1">The sequence shown here is derived from an EMBL/GenBank/DDBJ whole genome shotgun (WGS) entry which is preliminary data.</text>
</comment>
<gene>
    <name evidence="1" type="ORF">E8E13_010868</name>
</gene>
<sequence length="157" mass="18280">MDDIRCPVTDLTINGNCNTLADLRMLNLCANPPDVSKYMTPNPATAARIKYLQGEIQKMQEEQRAIEEKDFSHPEAFRQHALMWIENAWSTIQKMRLFEYCGQMMIGMGLAEEDDFANYRRQDPNWRPMDKIQPRLENLMDTEGRVFQCSGIKSSLR</sequence>